<sequence length="64" mass="7799">MEESQRSVLRRPQAPLQIDEERLWRLRREKDKRARSRGVDRYRILQEEAEIEVGRITSEVDLLH</sequence>
<accession>A0A1I7WYX2</accession>
<evidence type="ECO:0000313" key="2">
    <source>
        <dbReference type="WBParaSite" id="Hba_10388"/>
    </source>
</evidence>
<name>A0A1I7WYX2_HETBA</name>
<dbReference type="WBParaSite" id="Hba_10388">
    <property type="protein sequence ID" value="Hba_10388"/>
    <property type="gene ID" value="Hba_10388"/>
</dbReference>
<dbReference type="AlphaFoldDB" id="A0A1I7WYX2"/>
<evidence type="ECO:0000313" key="1">
    <source>
        <dbReference type="Proteomes" id="UP000095283"/>
    </source>
</evidence>
<keyword evidence="1" id="KW-1185">Reference proteome</keyword>
<protein>
    <submittedName>
        <fullName evidence="2">IBB domain-containing protein</fullName>
    </submittedName>
</protein>
<proteinExistence type="predicted"/>
<organism evidence="1 2">
    <name type="scientific">Heterorhabditis bacteriophora</name>
    <name type="common">Entomopathogenic nematode worm</name>
    <dbReference type="NCBI Taxonomy" id="37862"/>
    <lineage>
        <taxon>Eukaryota</taxon>
        <taxon>Metazoa</taxon>
        <taxon>Ecdysozoa</taxon>
        <taxon>Nematoda</taxon>
        <taxon>Chromadorea</taxon>
        <taxon>Rhabditida</taxon>
        <taxon>Rhabditina</taxon>
        <taxon>Rhabditomorpha</taxon>
        <taxon>Strongyloidea</taxon>
        <taxon>Heterorhabditidae</taxon>
        <taxon>Heterorhabditis</taxon>
    </lineage>
</organism>
<reference evidence="2" key="1">
    <citation type="submission" date="2016-11" db="UniProtKB">
        <authorList>
            <consortium name="WormBaseParasite"/>
        </authorList>
    </citation>
    <scope>IDENTIFICATION</scope>
</reference>
<dbReference type="Proteomes" id="UP000095283">
    <property type="component" value="Unplaced"/>
</dbReference>